<reference evidence="2 3" key="1">
    <citation type="submission" date="2012-05" db="EMBL/GenBank/DDBJ databases">
        <authorList>
            <person name="Weinstock G."/>
            <person name="Sodergren E."/>
            <person name="Lobos E.A."/>
            <person name="Fulton L."/>
            <person name="Fulton R."/>
            <person name="Courtney L."/>
            <person name="Fronick C."/>
            <person name="O'Laughlin M."/>
            <person name="Godfrey J."/>
            <person name="Wilson R.M."/>
            <person name="Miner T."/>
            <person name="Farmer C."/>
            <person name="Delehaunty K."/>
            <person name="Cordes M."/>
            <person name="Minx P."/>
            <person name="Tomlinson C."/>
            <person name="Chen J."/>
            <person name="Wollam A."/>
            <person name="Pepin K.H."/>
            <person name="Bhonagiri V."/>
            <person name="Zhang X."/>
            <person name="Suruliraj S."/>
            <person name="Warren W."/>
            <person name="Mitreva M."/>
            <person name="Mardis E.R."/>
            <person name="Wilson R.K."/>
        </authorList>
    </citation>
    <scope>NUCLEOTIDE SEQUENCE [LARGE SCALE GENOMIC DNA]</scope>
    <source>
        <strain evidence="2 3">F0235</strain>
    </source>
</reference>
<keyword evidence="3" id="KW-1185">Reference proteome</keyword>
<feature type="transmembrane region" description="Helical" evidence="1">
    <location>
        <begin position="6"/>
        <end position="26"/>
    </location>
</feature>
<evidence type="ECO:0000256" key="1">
    <source>
        <dbReference type="SAM" id="Phobius"/>
    </source>
</evidence>
<organism evidence="2 3">
    <name type="scientific">Corynebacterium durum F0235</name>
    <dbReference type="NCBI Taxonomy" id="1035195"/>
    <lineage>
        <taxon>Bacteria</taxon>
        <taxon>Bacillati</taxon>
        <taxon>Actinomycetota</taxon>
        <taxon>Actinomycetes</taxon>
        <taxon>Mycobacteriales</taxon>
        <taxon>Corynebacteriaceae</taxon>
        <taxon>Corynebacterium</taxon>
    </lineage>
</organism>
<evidence type="ECO:0000313" key="2">
    <source>
        <dbReference type="EMBL" id="EKX87502.1"/>
    </source>
</evidence>
<comment type="caution">
    <text evidence="2">The sequence shown here is derived from an EMBL/GenBank/DDBJ whole genome shotgun (WGS) entry which is preliminary data.</text>
</comment>
<name>L1M8F7_9CORY</name>
<accession>L1M8F7</accession>
<proteinExistence type="predicted"/>
<dbReference type="STRING" id="1035195.HMPREF9997_02828"/>
<sequence>MSRSVVEAVAVDVSLMVFIVACRGLVAHQGKPRFFPDLWEIRDNPDAIRDEGMRVSGV</sequence>
<keyword evidence="1" id="KW-0472">Membrane</keyword>
<dbReference type="AlphaFoldDB" id="L1M8F7"/>
<evidence type="ECO:0000313" key="3">
    <source>
        <dbReference type="Proteomes" id="UP000010445"/>
    </source>
</evidence>
<dbReference type="HOGENOM" id="CLU_2971715_0_0_11"/>
<gene>
    <name evidence="2" type="ORF">HMPREF9997_02828</name>
</gene>
<protein>
    <submittedName>
        <fullName evidence="2">Uncharacterized protein</fullName>
    </submittedName>
</protein>
<keyword evidence="1" id="KW-1133">Transmembrane helix</keyword>
<keyword evidence="1" id="KW-0812">Transmembrane</keyword>
<dbReference type="PATRIC" id="fig|1035195.3.peg.2535"/>
<dbReference type="EMBL" id="AMEM01000044">
    <property type="protein sequence ID" value="EKX87502.1"/>
    <property type="molecule type" value="Genomic_DNA"/>
</dbReference>
<dbReference type="Proteomes" id="UP000010445">
    <property type="component" value="Unassembled WGS sequence"/>
</dbReference>